<keyword evidence="6" id="KW-1185">Reference proteome</keyword>
<evidence type="ECO:0000256" key="2">
    <source>
        <dbReference type="ARBA" id="ARBA00022737"/>
    </source>
</evidence>
<dbReference type="InterPro" id="IPR013320">
    <property type="entry name" value="ConA-like_dom_sf"/>
</dbReference>
<evidence type="ECO:0000313" key="6">
    <source>
        <dbReference type="Proteomes" id="UP001482620"/>
    </source>
</evidence>
<evidence type="ECO:0000259" key="4">
    <source>
        <dbReference type="SMART" id="SM00210"/>
    </source>
</evidence>
<dbReference type="Proteomes" id="UP001482620">
    <property type="component" value="Unassembled WGS sequence"/>
</dbReference>
<evidence type="ECO:0000256" key="1">
    <source>
        <dbReference type="ARBA" id="ARBA00022729"/>
    </source>
</evidence>
<keyword evidence="1" id="KW-0732">Signal</keyword>
<comment type="caution">
    <text evidence="5">The sequence shown here is derived from an EMBL/GenBank/DDBJ whole genome shotgun (WGS) entry which is preliminary data.</text>
</comment>
<sequence length="283" mass="31277">MMELFGLVENKYNSIAGVSMVPGTFNAFPCFHLHSNALMAQPTRFIHPEGLPSDYTITLLFRVLPDTPEEPFAIWEILNKNNDPLTGVILDNGGKTLTFFNNDYRGEFQTVTFEGPEIKKLFFGSFHKLHVAISKTSARVFIDCKMVAEKFINAAGNITTDGVEVLGRMVRSRENKDSSAPFQLQNFDIICSTSWANRDKCCELPGLRKEADCPALPKACTCTQDSKGLPGPPGVPGGPGIRGARGDRGEPGPVLLVTWLTERINWQIQLVLIKIMKPPLGYC</sequence>
<dbReference type="InterPro" id="IPR048287">
    <property type="entry name" value="TSPN-like_N"/>
</dbReference>
<dbReference type="SMART" id="SM00210">
    <property type="entry name" value="TSPN"/>
    <property type="match status" value="1"/>
</dbReference>
<feature type="domain" description="Thrombospondin-like N-terminal" evidence="4">
    <location>
        <begin position="1"/>
        <end position="193"/>
    </location>
</feature>
<evidence type="ECO:0000256" key="3">
    <source>
        <dbReference type="SAM" id="MobiDB-lite"/>
    </source>
</evidence>
<protein>
    <recommendedName>
        <fullName evidence="4">Thrombospondin-like N-terminal domain-containing protein</fullName>
    </recommendedName>
</protein>
<gene>
    <name evidence="5" type="ORF">ILYODFUR_008861</name>
</gene>
<proteinExistence type="predicted"/>
<feature type="region of interest" description="Disordered" evidence="3">
    <location>
        <begin position="228"/>
        <end position="247"/>
    </location>
</feature>
<reference evidence="5 6" key="1">
    <citation type="submission" date="2021-06" db="EMBL/GenBank/DDBJ databases">
        <authorList>
            <person name="Palmer J.M."/>
        </authorList>
    </citation>
    <scope>NUCLEOTIDE SEQUENCE [LARGE SCALE GENOMIC DNA]</scope>
    <source>
        <strain evidence="6">if_2019</strain>
        <tissue evidence="5">Muscle</tissue>
    </source>
</reference>
<name>A0ABV0U4Y3_9TELE</name>
<organism evidence="5 6">
    <name type="scientific">Ilyodon furcidens</name>
    <name type="common">goldbreast splitfin</name>
    <dbReference type="NCBI Taxonomy" id="33524"/>
    <lineage>
        <taxon>Eukaryota</taxon>
        <taxon>Metazoa</taxon>
        <taxon>Chordata</taxon>
        <taxon>Craniata</taxon>
        <taxon>Vertebrata</taxon>
        <taxon>Euteleostomi</taxon>
        <taxon>Actinopterygii</taxon>
        <taxon>Neopterygii</taxon>
        <taxon>Teleostei</taxon>
        <taxon>Neoteleostei</taxon>
        <taxon>Acanthomorphata</taxon>
        <taxon>Ovalentaria</taxon>
        <taxon>Atherinomorphae</taxon>
        <taxon>Cyprinodontiformes</taxon>
        <taxon>Goodeidae</taxon>
        <taxon>Ilyodon</taxon>
    </lineage>
</organism>
<accession>A0ABV0U4Y3</accession>
<dbReference type="Gene3D" id="1.20.5.320">
    <property type="entry name" value="6-Phosphogluconate Dehydrogenase, domain 3"/>
    <property type="match status" value="1"/>
</dbReference>
<keyword evidence="2" id="KW-0677">Repeat</keyword>
<evidence type="ECO:0000313" key="5">
    <source>
        <dbReference type="EMBL" id="MEQ2239849.1"/>
    </source>
</evidence>
<dbReference type="Gene3D" id="2.60.120.200">
    <property type="match status" value="1"/>
</dbReference>
<dbReference type="SUPFAM" id="SSF49899">
    <property type="entry name" value="Concanavalin A-like lectins/glucanases"/>
    <property type="match status" value="1"/>
</dbReference>
<dbReference type="EMBL" id="JAHRIQ010058534">
    <property type="protein sequence ID" value="MEQ2239849.1"/>
    <property type="molecule type" value="Genomic_DNA"/>
</dbReference>